<dbReference type="Proteomes" id="UP001159405">
    <property type="component" value="Unassembled WGS sequence"/>
</dbReference>
<proteinExistence type="predicted"/>
<dbReference type="EMBL" id="CALNXK010000001">
    <property type="protein sequence ID" value="CAH3032493.1"/>
    <property type="molecule type" value="Genomic_DNA"/>
</dbReference>
<keyword evidence="2" id="KW-1185">Reference proteome</keyword>
<protein>
    <submittedName>
        <fullName evidence="1">Uncharacterized protein</fullName>
    </submittedName>
</protein>
<gene>
    <name evidence="1" type="ORF">PLOB_00000566</name>
</gene>
<accession>A0ABN8MNH8</accession>
<name>A0ABN8MNH8_9CNID</name>
<reference evidence="1 2" key="1">
    <citation type="submission" date="2022-05" db="EMBL/GenBank/DDBJ databases">
        <authorList>
            <consortium name="Genoscope - CEA"/>
            <person name="William W."/>
        </authorList>
    </citation>
    <scope>NUCLEOTIDE SEQUENCE [LARGE SCALE GENOMIC DNA]</scope>
</reference>
<organism evidence="1 2">
    <name type="scientific">Porites lobata</name>
    <dbReference type="NCBI Taxonomy" id="104759"/>
    <lineage>
        <taxon>Eukaryota</taxon>
        <taxon>Metazoa</taxon>
        <taxon>Cnidaria</taxon>
        <taxon>Anthozoa</taxon>
        <taxon>Hexacorallia</taxon>
        <taxon>Scleractinia</taxon>
        <taxon>Fungiina</taxon>
        <taxon>Poritidae</taxon>
        <taxon>Porites</taxon>
    </lineage>
</organism>
<evidence type="ECO:0000313" key="1">
    <source>
        <dbReference type="EMBL" id="CAH3032493.1"/>
    </source>
</evidence>
<comment type="caution">
    <text evidence="1">The sequence shown here is derived from an EMBL/GenBank/DDBJ whole genome shotgun (WGS) entry which is preliminary data.</text>
</comment>
<sequence>MNITDKKRKRALLLHYAGEATNEIFDTLPDTTPGEGEDTQNRQYEIYIFRQAKQKSNESI</sequence>
<evidence type="ECO:0000313" key="2">
    <source>
        <dbReference type="Proteomes" id="UP001159405"/>
    </source>
</evidence>